<reference evidence="3" key="1">
    <citation type="submission" date="2021-06" db="EMBL/GenBank/DDBJ databases">
        <title>Comparative genomics, transcriptomics and evolutionary studies reveal genomic signatures of adaptation to plant cell wall in hemibiotrophic fungi.</title>
        <authorList>
            <consortium name="DOE Joint Genome Institute"/>
            <person name="Baroncelli R."/>
            <person name="Diaz J.F."/>
            <person name="Benocci T."/>
            <person name="Peng M."/>
            <person name="Battaglia E."/>
            <person name="Haridas S."/>
            <person name="Andreopoulos W."/>
            <person name="Labutti K."/>
            <person name="Pangilinan J."/>
            <person name="Floch G.L."/>
            <person name="Makela M.R."/>
            <person name="Henrissat B."/>
            <person name="Grigoriev I.V."/>
            <person name="Crouch J.A."/>
            <person name="De Vries R.P."/>
            <person name="Sukno S.A."/>
            <person name="Thon M.R."/>
        </authorList>
    </citation>
    <scope>NUCLEOTIDE SEQUENCE</scope>
    <source>
        <strain evidence="3">CBS 125086</strain>
    </source>
</reference>
<evidence type="ECO:0000256" key="1">
    <source>
        <dbReference type="SAM" id="MobiDB-lite"/>
    </source>
</evidence>
<feature type="chain" id="PRO_5042012831" description="Secreted protein" evidence="2">
    <location>
        <begin position="32"/>
        <end position="85"/>
    </location>
</feature>
<feature type="compositionally biased region" description="Basic residues" evidence="1">
    <location>
        <begin position="65"/>
        <end position="76"/>
    </location>
</feature>
<name>A0AAD8Q9L3_9PEZI</name>
<dbReference type="RefSeq" id="XP_060419215.1">
    <property type="nucleotide sequence ID" value="XM_060556673.1"/>
</dbReference>
<evidence type="ECO:0000313" key="3">
    <source>
        <dbReference type="EMBL" id="KAK1598538.1"/>
    </source>
</evidence>
<feature type="signal peptide" evidence="2">
    <location>
        <begin position="1"/>
        <end position="31"/>
    </location>
</feature>
<evidence type="ECO:0000256" key="2">
    <source>
        <dbReference type="SAM" id="SignalP"/>
    </source>
</evidence>
<keyword evidence="2" id="KW-0732">Signal</keyword>
<organism evidence="3 4">
    <name type="scientific">Colletotrichum navitas</name>
    <dbReference type="NCBI Taxonomy" id="681940"/>
    <lineage>
        <taxon>Eukaryota</taxon>
        <taxon>Fungi</taxon>
        <taxon>Dikarya</taxon>
        <taxon>Ascomycota</taxon>
        <taxon>Pezizomycotina</taxon>
        <taxon>Sordariomycetes</taxon>
        <taxon>Hypocreomycetidae</taxon>
        <taxon>Glomerellales</taxon>
        <taxon>Glomerellaceae</taxon>
        <taxon>Colletotrichum</taxon>
        <taxon>Colletotrichum graminicola species complex</taxon>
    </lineage>
</organism>
<feature type="region of interest" description="Disordered" evidence="1">
    <location>
        <begin position="37"/>
        <end position="85"/>
    </location>
</feature>
<dbReference type="EMBL" id="JAHLJV010000004">
    <property type="protein sequence ID" value="KAK1598538.1"/>
    <property type="molecule type" value="Genomic_DNA"/>
</dbReference>
<dbReference type="Proteomes" id="UP001230504">
    <property type="component" value="Unassembled WGS sequence"/>
</dbReference>
<sequence>MNNTQALHRKYTVHPLCAWLWTLHTVIKTSAYPHQDVAAQTAHRPGKTTGPNPSWSPIDQAHDLKRGRKGSRSGRTRKWDMYRYP</sequence>
<keyword evidence="4" id="KW-1185">Reference proteome</keyword>
<dbReference type="GeneID" id="85440913"/>
<proteinExistence type="predicted"/>
<accession>A0AAD8Q9L3</accession>
<dbReference type="AlphaFoldDB" id="A0AAD8Q9L3"/>
<gene>
    <name evidence="3" type="ORF">LY79DRAFT_537419</name>
</gene>
<protein>
    <recommendedName>
        <fullName evidence="5">Secreted protein</fullName>
    </recommendedName>
</protein>
<comment type="caution">
    <text evidence="3">The sequence shown here is derived from an EMBL/GenBank/DDBJ whole genome shotgun (WGS) entry which is preliminary data.</text>
</comment>
<evidence type="ECO:0008006" key="5">
    <source>
        <dbReference type="Google" id="ProtNLM"/>
    </source>
</evidence>
<evidence type="ECO:0000313" key="4">
    <source>
        <dbReference type="Proteomes" id="UP001230504"/>
    </source>
</evidence>